<dbReference type="Proteomes" id="UP000018159">
    <property type="component" value="Unassembled WGS sequence"/>
</dbReference>
<accession>V6ARU4</accession>
<evidence type="ECO:0000313" key="2">
    <source>
        <dbReference type="Proteomes" id="UP000018159"/>
    </source>
</evidence>
<sequence>MIPINTNTKVLTVPTVLPIWATKSPFLFCSDNLCISNRKQND</sequence>
<name>V6ARU4_9ARCH</name>
<keyword evidence="2" id="KW-1185">Reference proteome</keyword>
<reference evidence="1 2" key="1">
    <citation type="journal article" date="2013" name="PLoS ONE">
        <title>Enrichment and Genome Sequence of the Group I.1a Ammonia-Oxidizing Archaeon ?Ca. Nitrosotenuis uzonensis? Representing a Clade Globally.</title>
        <authorList>
            <person name="Lebedeva E.V."/>
            <person name="Hatzenpichler R."/>
            <person name="Pelletier E."/>
            <person name="Schuster N."/>
            <person name="Hauzmayer S."/>
            <person name="Bulaev A."/>
            <person name="Grigor'eva N.V."/>
            <person name="Galushko A."/>
            <person name="Schmid M."/>
            <person name="Palatinszky M."/>
            <person name="Le Paslier D."/>
            <person name="Daims H."/>
            <person name="Wagner M."/>
        </authorList>
    </citation>
    <scope>NUCLEOTIDE SEQUENCE [LARGE SCALE GENOMIC DNA]</scope>
    <source>
        <strain evidence="1 2">N4</strain>
    </source>
</reference>
<gene>
    <name evidence="1" type="ORF">NITUZ_140364</name>
</gene>
<organism evidence="1 2">
    <name type="scientific">Candidatus Nitrosotenuis uzonensis</name>
    <dbReference type="NCBI Taxonomy" id="1407055"/>
    <lineage>
        <taxon>Archaea</taxon>
        <taxon>Nitrososphaerota</taxon>
        <taxon>Candidatus Nitrosotenuis</taxon>
    </lineage>
</organism>
<comment type="caution">
    <text evidence="1">The sequence shown here is derived from an EMBL/GenBank/DDBJ whole genome shotgun (WGS) entry which is preliminary data.</text>
</comment>
<dbReference type="EMBL" id="CBTY010000006">
    <property type="protein sequence ID" value="CDI05289.1"/>
    <property type="molecule type" value="Genomic_DNA"/>
</dbReference>
<evidence type="ECO:0000313" key="1">
    <source>
        <dbReference type="EMBL" id="CDI05289.1"/>
    </source>
</evidence>
<dbReference type="AlphaFoldDB" id="V6ARU4"/>
<protein>
    <submittedName>
        <fullName evidence="1">Uncharacterized protein</fullName>
    </submittedName>
</protein>
<proteinExistence type="predicted"/>